<proteinExistence type="predicted"/>
<dbReference type="AlphaFoldDB" id="A0A0K6H0Y5"/>
<name>A0A0K6H0Y5_9GAMM</name>
<evidence type="ECO:0000313" key="5">
    <source>
        <dbReference type="Proteomes" id="UP000182598"/>
    </source>
</evidence>
<reference evidence="5" key="1">
    <citation type="submission" date="2015-08" db="EMBL/GenBank/DDBJ databases">
        <authorList>
            <person name="Varghese N."/>
        </authorList>
    </citation>
    <scope>NUCLEOTIDE SEQUENCE [LARGE SCALE GENOMIC DNA]</scope>
    <source>
        <strain evidence="5">DSM 27808</strain>
    </source>
</reference>
<evidence type="ECO:0000259" key="3">
    <source>
        <dbReference type="PROSITE" id="PS50110"/>
    </source>
</evidence>
<keyword evidence="1 2" id="KW-0597">Phosphoprotein</keyword>
<dbReference type="SMART" id="SM00448">
    <property type="entry name" value="REC"/>
    <property type="match status" value="1"/>
</dbReference>
<evidence type="ECO:0000256" key="1">
    <source>
        <dbReference type="ARBA" id="ARBA00022553"/>
    </source>
</evidence>
<evidence type="ECO:0000313" key="4">
    <source>
        <dbReference type="EMBL" id="CUA84632.1"/>
    </source>
</evidence>
<dbReference type="CDD" id="cd17546">
    <property type="entry name" value="REC_hyHK_CKI1_RcsC-like"/>
    <property type="match status" value="1"/>
</dbReference>
<organism evidence="4 5">
    <name type="scientific">Pseudidiomarina woesei</name>
    <dbReference type="NCBI Taxonomy" id="1381080"/>
    <lineage>
        <taxon>Bacteria</taxon>
        <taxon>Pseudomonadati</taxon>
        <taxon>Pseudomonadota</taxon>
        <taxon>Gammaproteobacteria</taxon>
        <taxon>Alteromonadales</taxon>
        <taxon>Idiomarinaceae</taxon>
        <taxon>Pseudidiomarina</taxon>
    </lineage>
</organism>
<dbReference type="Gene3D" id="3.40.50.2300">
    <property type="match status" value="1"/>
</dbReference>
<protein>
    <submittedName>
        <fullName evidence="4">Response regulator receiver domain</fullName>
    </submittedName>
</protein>
<dbReference type="Proteomes" id="UP000182598">
    <property type="component" value="Unassembled WGS sequence"/>
</dbReference>
<keyword evidence="5" id="KW-1185">Reference proteome</keyword>
<dbReference type="InterPro" id="IPR001789">
    <property type="entry name" value="Sig_transdc_resp-reg_receiver"/>
</dbReference>
<dbReference type="PROSITE" id="PS50110">
    <property type="entry name" value="RESPONSE_REGULATORY"/>
    <property type="match status" value="1"/>
</dbReference>
<accession>A0A0K6H0Y5</accession>
<sequence length="126" mass="13761">MSNSANKVLIVDDDFISLEVLKAMVGQYPVQILTAQSGQEAIDIALAERPRLILLDHELPDIDGIDVYCQLAEKLGEQLPLAAMVTGHQGNDFGQRCEAAGINKRLHKPVQPTELADLLRIASCIE</sequence>
<gene>
    <name evidence="4" type="ORF">Ga0061064_0959</name>
</gene>
<dbReference type="Pfam" id="PF00072">
    <property type="entry name" value="Response_reg"/>
    <property type="match status" value="1"/>
</dbReference>
<dbReference type="RefSeq" id="WP_055438636.1">
    <property type="nucleotide sequence ID" value="NZ_CYHB01000002.1"/>
</dbReference>
<dbReference type="GO" id="GO:0000160">
    <property type="term" value="P:phosphorelay signal transduction system"/>
    <property type="evidence" value="ECO:0007669"/>
    <property type="project" value="InterPro"/>
</dbReference>
<dbReference type="PANTHER" id="PTHR44591">
    <property type="entry name" value="STRESS RESPONSE REGULATOR PROTEIN 1"/>
    <property type="match status" value="1"/>
</dbReference>
<feature type="domain" description="Response regulatory" evidence="3">
    <location>
        <begin position="7"/>
        <end position="123"/>
    </location>
</feature>
<dbReference type="SUPFAM" id="SSF52172">
    <property type="entry name" value="CheY-like"/>
    <property type="match status" value="1"/>
</dbReference>
<feature type="modified residue" description="4-aspartylphosphate" evidence="2">
    <location>
        <position position="56"/>
    </location>
</feature>
<dbReference type="PANTHER" id="PTHR44591:SF3">
    <property type="entry name" value="RESPONSE REGULATORY DOMAIN-CONTAINING PROTEIN"/>
    <property type="match status" value="1"/>
</dbReference>
<dbReference type="OrthoDB" id="9800897at2"/>
<evidence type="ECO:0000256" key="2">
    <source>
        <dbReference type="PROSITE-ProRule" id="PRU00169"/>
    </source>
</evidence>
<dbReference type="InterPro" id="IPR050595">
    <property type="entry name" value="Bact_response_regulator"/>
</dbReference>
<dbReference type="EMBL" id="CYHB01000002">
    <property type="protein sequence ID" value="CUA84632.1"/>
    <property type="molecule type" value="Genomic_DNA"/>
</dbReference>
<dbReference type="InterPro" id="IPR011006">
    <property type="entry name" value="CheY-like_superfamily"/>
</dbReference>